<feature type="compositionally biased region" description="Polar residues" evidence="1">
    <location>
        <begin position="375"/>
        <end position="385"/>
    </location>
</feature>
<proteinExistence type="predicted"/>
<sequence length="695" mass="73891">MEPTHFRAQTALCSRPRRDPDPTRLTPTTFTHRIDRPKSNPNPTRAILPFAGAARRPPPPSAVSILGLAPALSSVALSFRFDAATLTPLLANLMGYEESQKHLLSLSYHELQCLCKRYNLPANKSHTQLASSLASLLEEPLATSHAPSIVKEVSTCSQINQKRGPYTGRDDDIPLMHAKHHKGLQTAVGEASKMGYGTIMSVPPVPINDGRLDCHGRSSSEPGNAHNVQFQSIADKTTNPEVACEHHGSPPKINGQTTVPIIQKHHVFDNGLGAALSRHIKDTTYKDCGPSDMRSANASAVQFFVISDEGINLVVDLNSSPLDLVEKFKEEVSIPPSEPGNFSSFLSSLVGKDDRSTVLPSGNIVVDIQSKGTERNTPSTNSSLGSDVGDNSRLEPYPAETTTVNTVSSASTLLGTSVEISGYQEGAPVVSSSCLTAEVPNNKVSGMMAGALDKDVLPQKSIDVLPRSERITASLVDASVQPTGSKGMKSPGKTKVSGNICSTQNISVADTNHLSTFSLGDVVRSGSNEHSFSKTLRKQTVDVPGGAQLAGTHVVLMEPAVAMAVERDTGFGDRLSVSSQLARQTVTKLPVTDAQSDASSADHCIAGNFDLINPTSSSAASDNAINPLTLKCGAESAQSHSADKRSECDPEEIEELESMTPPAYGEPPRNILLSLRSASAKKTKPTRRSARLVPK</sequence>
<dbReference type="OrthoDB" id="603754at2759"/>
<feature type="region of interest" description="Disordered" evidence="1">
    <location>
        <begin position="636"/>
        <end position="670"/>
    </location>
</feature>
<comment type="caution">
    <text evidence="2">The sequence shown here is derived from an EMBL/GenBank/DDBJ whole genome shotgun (WGS) entry which is preliminary data.</text>
</comment>
<protein>
    <submittedName>
        <fullName evidence="2">Uncharacterized protein</fullName>
    </submittedName>
</protein>
<name>A0A5J9TDA0_9POAL</name>
<evidence type="ECO:0000313" key="2">
    <source>
        <dbReference type="EMBL" id="TVU08948.1"/>
    </source>
</evidence>
<dbReference type="EMBL" id="RWGY01000039">
    <property type="protein sequence ID" value="TVU08948.1"/>
    <property type="molecule type" value="Genomic_DNA"/>
</dbReference>
<feature type="non-terminal residue" evidence="2">
    <location>
        <position position="1"/>
    </location>
</feature>
<keyword evidence="3" id="KW-1185">Reference proteome</keyword>
<feature type="region of interest" description="Disordered" evidence="1">
    <location>
        <begin position="369"/>
        <end position="403"/>
    </location>
</feature>
<dbReference type="Proteomes" id="UP000324897">
    <property type="component" value="Chromosome 3"/>
</dbReference>
<reference evidence="2 3" key="1">
    <citation type="journal article" date="2019" name="Sci. Rep.">
        <title>A high-quality genome of Eragrostis curvula grass provides insights into Poaceae evolution and supports new strategies to enhance forage quality.</title>
        <authorList>
            <person name="Carballo J."/>
            <person name="Santos B.A.C.M."/>
            <person name="Zappacosta D."/>
            <person name="Garbus I."/>
            <person name="Selva J.P."/>
            <person name="Gallo C.A."/>
            <person name="Diaz A."/>
            <person name="Albertini E."/>
            <person name="Caccamo M."/>
            <person name="Echenique V."/>
        </authorList>
    </citation>
    <scope>NUCLEOTIDE SEQUENCE [LARGE SCALE GENOMIC DNA]</scope>
    <source>
        <strain evidence="3">cv. Victoria</strain>
        <tissue evidence="2">Leaf</tissue>
    </source>
</reference>
<evidence type="ECO:0000256" key="1">
    <source>
        <dbReference type="SAM" id="MobiDB-lite"/>
    </source>
</evidence>
<organism evidence="2 3">
    <name type="scientific">Eragrostis curvula</name>
    <name type="common">weeping love grass</name>
    <dbReference type="NCBI Taxonomy" id="38414"/>
    <lineage>
        <taxon>Eukaryota</taxon>
        <taxon>Viridiplantae</taxon>
        <taxon>Streptophyta</taxon>
        <taxon>Embryophyta</taxon>
        <taxon>Tracheophyta</taxon>
        <taxon>Spermatophyta</taxon>
        <taxon>Magnoliopsida</taxon>
        <taxon>Liliopsida</taxon>
        <taxon>Poales</taxon>
        <taxon>Poaceae</taxon>
        <taxon>PACMAD clade</taxon>
        <taxon>Chloridoideae</taxon>
        <taxon>Eragrostideae</taxon>
        <taxon>Eragrostidinae</taxon>
        <taxon>Eragrostis</taxon>
    </lineage>
</organism>
<dbReference type="Gramene" id="TVU08948">
    <property type="protein sequence ID" value="TVU08948"/>
    <property type="gene ID" value="EJB05_42376"/>
</dbReference>
<accession>A0A5J9TDA0</accession>
<gene>
    <name evidence="2" type="ORF">EJB05_42376</name>
</gene>
<evidence type="ECO:0000313" key="3">
    <source>
        <dbReference type="Proteomes" id="UP000324897"/>
    </source>
</evidence>
<dbReference type="PANTHER" id="PTHR36376:SF1">
    <property type="entry name" value="OS09G0514700 PROTEIN"/>
    <property type="match status" value="1"/>
</dbReference>
<dbReference type="AlphaFoldDB" id="A0A5J9TDA0"/>
<dbReference type="PANTHER" id="PTHR36376">
    <property type="entry name" value="OS09G0514700 PROTEIN"/>
    <property type="match status" value="1"/>
</dbReference>
<feature type="region of interest" description="Disordered" evidence="1">
    <location>
        <begin position="1"/>
        <end position="43"/>
    </location>
</feature>
<feature type="compositionally biased region" description="Basic residues" evidence="1">
    <location>
        <begin position="679"/>
        <end position="695"/>
    </location>
</feature>
<feature type="region of interest" description="Disordered" evidence="1">
    <location>
        <begin position="676"/>
        <end position="695"/>
    </location>
</feature>